<comment type="catalytic activity">
    <reaction evidence="14 15">
        <text>ATP + H2O = ADP + phosphate + H(+)</text>
        <dbReference type="Rhea" id="RHEA:13065"/>
        <dbReference type="ChEBI" id="CHEBI:15377"/>
        <dbReference type="ChEBI" id="CHEBI:15378"/>
        <dbReference type="ChEBI" id="CHEBI:30616"/>
        <dbReference type="ChEBI" id="CHEBI:43474"/>
        <dbReference type="ChEBI" id="CHEBI:456216"/>
        <dbReference type="EC" id="5.6.2.4"/>
    </reaction>
</comment>
<dbReference type="InterPro" id="IPR004609">
    <property type="entry name" value="ATP-dep_DNA_helicase_RecG"/>
</dbReference>
<dbReference type="NCBIfam" id="NF008166">
    <property type="entry name" value="PRK10917.1-4"/>
    <property type="match status" value="1"/>
</dbReference>
<dbReference type="Pfam" id="PF17191">
    <property type="entry name" value="RecG_wedge"/>
    <property type="match status" value="1"/>
</dbReference>
<dbReference type="NCBIfam" id="NF008163">
    <property type="entry name" value="PRK10917.1-1"/>
    <property type="match status" value="1"/>
</dbReference>
<dbReference type="SUPFAM" id="SSF52540">
    <property type="entry name" value="P-loop containing nucleoside triphosphate hydrolases"/>
    <property type="match status" value="2"/>
</dbReference>
<organism evidence="18 19">
    <name type="scientific">Litoribrevibacter albus</name>
    <dbReference type="NCBI Taxonomy" id="1473156"/>
    <lineage>
        <taxon>Bacteria</taxon>
        <taxon>Pseudomonadati</taxon>
        <taxon>Pseudomonadota</taxon>
        <taxon>Gammaproteobacteria</taxon>
        <taxon>Oceanospirillales</taxon>
        <taxon>Oceanospirillaceae</taxon>
        <taxon>Litoribrevibacter</taxon>
    </lineage>
</organism>
<evidence type="ECO:0000256" key="11">
    <source>
        <dbReference type="ARBA" id="ARBA00023235"/>
    </source>
</evidence>
<dbReference type="InterPro" id="IPR001650">
    <property type="entry name" value="Helicase_C-like"/>
</dbReference>
<dbReference type="InterPro" id="IPR014001">
    <property type="entry name" value="Helicase_ATP-bd"/>
</dbReference>
<dbReference type="InterPro" id="IPR027417">
    <property type="entry name" value="P-loop_NTPase"/>
</dbReference>
<evidence type="ECO:0000256" key="7">
    <source>
        <dbReference type="ARBA" id="ARBA00022840"/>
    </source>
</evidence>
<evidence type="ECO:0000256" key="12">
    <source>
        <dbReference type="ARBA" id="ARBA00034617"/>
    </source>
</evidence>
<evidence type="ECO:0000259" key="17">
    <source>
        <dbReference type="PROSITE" id="PS51194"/>
    </source>
</evidence>
<keyword evidence="4 15" id="KW-0227">DNA damage</keyword>
<dbReference type="Pfam" id="PF19833">
    <property type="entry name" value="RecG_dom3_C"/>
    <property type="match status" value="1"/>
</dbReference>
<keyword evidence="3 15" id="KW-0547">Nucleotide-binding</keyword>
<evidence type="ECO:0000256" key="5">
    <source>
        <dbReference type="ARBA" id="ARBA00022801"/>
    </source>
</evidence>
<comment type="catalytic activity">
    <reaction evidence="12 15">
        <text>Couples ATP hydrolysis with the unwinding of duplex DNA by translocating in the 3'-5' direction.</text>
        <dbReference type="EC" id="5.6.2.4"/>
    </reaction>
</comment>
<dbReference type="Gene3D" id="2.40.50.140">
    <property type="entry name" value="Nucleic acid-binding proteins"/>
    <property type="match status" value="1"/>
</dbReference>
<dbReference type="Proteomes" id="UP001161389">
    <property type="component" value="Unassembled WGS sequence"/>
</dbReference>
<gene>
    <name evidence="18" type="primary">recG</name>
    <name evidence="18" type="ORF">GCM10007876_34950</name>
</gene>
<reference evidence="18" key="2">
    <citation type="submission" date="2023-01" db="EMBL/GenBank/DDBJ databases">
        <title>Draft genome sequence of Litoribrevibacter albus strain NBRC 110071.</title>
        <authorList>
            <person name="Sun Q."/>
            <person name="Mori K."/>
        </authorList>
    </citation>
    <scope>NUCLEOTIDE SEQUENCE</scope>
    <source>
        <strain evidence="18">NBRC 110071</strain>
    </source>
</reference>
<dbReference type="InterPro" id="IPR047112">
    <property type="entry name" value="RecG/Mfd"/>
</dbReference>
<evidence type="ECO:0000256" key="14">
    <source>
        <dbReference type="ARBA" id="ARBA00048988"/>
    </source>
</evidence>
<dbReference type="InterPro" id="IPR045562">
    <property type="entry name" value="RecG_dom3_C"/>
</dbReference>
<evidence type="ECO:0000256" key="13">
    <source>
        <dbReference type="ARBA" id="ARBA00034808"/>
    </source>
</evidence>
<keyword evidence="6 15" id="KW-0347">Helicase</keyword>
<dbReference type="GO" id="GO:0006310">
    <property type="term" value="P:DNA recombination"/>
    <property type="evidence" value="ECO:0007669"/>
    <property type="project" value="UniProtKB-UniRule"/>
</dbReference>
<protein>
    <recommendedName>
        <fullName evidence="2 15">ATP-dependent DNA helicase RecG</fullName>
        <ecNumber evidence="13 15">5.6.2.4</ecNumber>
    </recommendedName>
</protein>
<dbReference type="InterPro" id="IPR011545">
    <property type="entry name" value="DEAD/DEAH_box_helicase_dom"/>
</dbReference>
<dbReference type="SMART" id="SM00490">
    <property type="entry name" value="HELICc"/>
    <property type="match status" value="1"/>
</dbReference>
<evidence type="ECO:0000256" key="10">
    <source>
        <dbReference type="ARBA" id="ARBA00023204"/>
    </source>
</evidence>
<dbReference type="FunFam" id="3.40.50.300:FF:000391">
    <property type="entry name" value="ATP-dependent DNA helicase RecG"/>
    <property type="match status" value="1"/>
</dbReference>
<feature type="domain" description="Helicase C-terminal" evidence="17">
    <location>
        <begin position="495"/>
        <end position="641"/>
    </location>
</feature>
<dbReference type="NCBIfam" id="NF008168">
    <property type="entry name" value="PRK10917.2-2"/>
    <property type="match status" value="1"/>
</dbReference>
<dbReference type="PANTHER" id="PTHR47964">
    <property type="entry name" value="ATP-DEPENDENT DNA HELICASE HOMOLOG RECG, CHLOROPLASTIC"/>
    <property type="match status" value="1"/>
</dbReference>
<dbReference type="NCBIfam" id="NF008165">
    <property type="entry name" value="PRK10917.1-3"/>
    <property type="match status" value="1"/>
</dbReference>
<dbReference type="EMBL" id="BSNM01000016">
    <property type="protein sequence ID" value="GLQ33016.1"/>
    <property type="molecule type" value="Genomic_DNA"/>
</dbReference>
<dbReference type="PROSITE" id="PS51192">
    <property type="entry name" value="HELICASE_ATP_BIND_1"/>
    <property type="match status" value="1"/>
</dbReference>
<evidence type="ECO:0000256" key="4">
    <source>
        <dbReference type="ARBA" id="ARBA00022763"/>
    </source>
</evidence>
<evidence type="ECO:0000256" key="1">
    <source>
        <dbReference type="ARBA" id="ARBA00007504"/>
    </source>
</evidence>
<keyword evidence="19" id="KW-1185">Reference proteome</keyword>
<evidence type="ECO:0000256" key="15">
    <source>
        <dbReference type="RuleBase" id="RU363016"/>
    </source>
</evidence>
<dbReference type="SMART" id="SM00487">
    <property type="entry name" value="DEXDc"/>
    <property type="match status" value="1"/>
</dbReference>
<dbReference type="GO" id="GO:0005524">
    <property type="term" value="F:ATP binding"/>
    <property type="evidence" value="ECO:0007669"/>
    <property type="project" value="UniProtKB-KW"/>
</dbReference>
<keyword evidence="5 15" id="KW-0378">Hydrolase</keyword>
<evidence type="ECO:0000256" key="2">
    <source>
        <dbReference type="ARBA" id="ARBA00017846"/>
    </source>
</evidence>
<sequence>MSQPLASISVSQLKGVGPQLAEKLQGFGLSSYEDLLFHLPLRYQDRTRVYPIGSLSPGMDVVIEAEVVLADVIMRRRRSLLCKVRDGSGFMTLRFFHFSAAQKNQMVPGARMRCYGSVRPGPNGLEMVHPEYQIIKDEQSKPVEDHLTPLYPLTEGIQQPRMRSFCEQALMKLNPYSILDFLPDELLQHWNLPSLHDSLRLLHTPPPDVDQTAIQDGMHPAQRRLAFEELLAQHLSLLRLRHKTRKDQAKVLGIVPETRQAFMNQLGFAFTNAQARVIQEVAEDLASGHPMLRLVQGDVGSGKTAVAALAMLYAVSSGQQAAIMAPTEILAEQHYQQFCEWFEPLNIKVGWLAGKVKGKKREATLAQLANGEYDVMVGTHALFQKDVVFDRLALVVIDEQHRFGVDQRMALRDKGIMSDQQLEDDQSHHIQHLRPHQLVMTATPIPRTLAMAAYADLDVSVIDELPPGRTPVETVAISDQRRDQVIDRLRSSCQQGRQAYWVCTLIEENEEMEAQAAEDACALLQQALPDVSVALVHGRMKPKEKAEVMAAFKAGDIQVLVATTVIEVGVNVPNASVMVIENPERLGLAQLHQLRGRVGRGATESFCVLLYHAPLSNHGKARLQVMRETSDGFKIAEKDLEIRGPGEVMGTRQTGLVSMRVADLLRDKDMLNDVKTAADWLIRNAPNRVNPLIRRWLGHGDRYAEV</sequence>
<dbReference type="GO" id="GO:0003677">
    <property type="term" value="F:DNA binding"/>
    <property type="evidence" value="ECO:0007669"/>
    <property type="project" value="UniProtKB-KW"/>
</dbReference>
<reference evidence="18" key="1">
    <citation type="journal article" date="2014" name="Int. J. Syst. Evol. Microbiol.">
        <title>Complete genome sequence of Corynebacterium casei LMG S-19264T (=DSM 44701T), isolated from a smear-ripened cheese.</title>
        <authorList>
            <consortium name="US DOE Joint Genome Institute (JGI-PGF)"/>
            <person name="Walter F."/>
            <person name="Albersmeier A."/>
            <person name="Kalinowski J."/>
            <person name="Ruckert C."/>
        </authorList>
    </citation>
    <scope>NUCLEOTIDE SEQUENCE</scope>
    <source>
        <strain evidence="18">NBRC 110071</strain>
    </source>
</reference>
<dbReference type="Pfam" id="PF00271">
    <property type="entry name" value="Helicase_C"/>
    <property type="match status" value="1"/>
</dbReference>
<dbReference type="NCBIfam" id="TIGR00643">
    <property type="entry name" value="recG"/>
    <property type="match status" value="1"/>
</dbReference>
<dbReference type="GO" id="GO:0043138">
    <property type="term" value="F:3'-5' DNA helicase activity"/>
    <property type="evidence" value="ECO:0007669"/>
    <property type="project" value="UniProtKB-EC"/>
</dbReference>
<dbReference type="RefSeq" id="WP_284383219.1">
    <property type="nucleotide sequence ID" value="NZ_BSNM01000016.1"/>
</dbReference>
<dbReference type="SUPFAM" id="SSF50249">
    <property type="entry name" value="Nucleic acid-binding proteins"/>
    <property type="match status" value="1"/>
</dbReference>
<feature type="domain" description="Helicase ATP-binding" evidence="16">
    <location>
        <begin position="284"/>
        <end position="462"/>
    </location>
</feature>
<keyword evidence="7 15" id="KW-0067">ATP-binding</keyword>
<dbReference type="GO" id="GO:0006281">
    <property type="term" value="P:DNA repair"/>
    <property type="evidence" value="ECO:0007669"/>
    <property type="project" value="UniProtKB-UniRule"/>
</dbReference>
<evidence type="ECO:0000256" key="6">
    <source>
        <dbReference type="ARBA" id="ARBA00022806"/>
    </source>
</evidence>
<name>A0AA37SDE5_9GAMM</name>
<evidence type="ECO:0000256" key="3">
    <source>
        <dbReference type="ARBA" id="ARBA00022741"/>
    </source>
</evidence>
<evidence type="ECO:0000313" key="19">
    <source>
        <dbReference type="Proteomes" id="UP001161389"/>
    </source>
</evidence>
<dbReference type="InterPro" id="IPR012340">
    <property type="entry name" value="NA-bd_OB-fold"/>
</dbReference>
<evidence type="ECO:0000313" key="18">
    <source>
        <dbReference type="EMBL" id="GLQ33016.1"/>
    </source>
</evidence>
<dbReference type="CDD" id="cd04488">
    <property type="entry name" value="RecG_wedge_OBF"/>
    <property type="match status" value="1"/>
</dbReference>
<dbReference type="PANTHER" id="PTHR47964:SF1">
    <property type="entry name" value="ATP-DEPENDENT DNA HELICASE HOMOLOG RECG, CHLOROPLASTIC"/>
    <property type="match status" value="1"/>
</dbReference>
<dbReference type="PROSITE" id="PS51194">
    <property type="entry name" value="HELICASE_CTER"/>
    <property type="match status" value="1"/>
</dbReference>
<evidence type="ECO:0000256" key="8">
    <source>
        <dbReference type="ARBA" id="ARBA00023125"/>
    </source>
</evidence>
<keyword evidence="11" id="KW-0413">Isomerase</keyword>
<dbReference type="CDD" id="cd17992">
    <property type="entry name" value="DEXHc_RecG"/>
    <property type="match status" value="1"/>
</dbReference>
<dbReference type="EC" id="5.6.2.4" evidence="13 15"/>
<comment type="similarity">
    <text evidence="1 15">Belongs to the helicase family. RecG subfamily.</text>
</comment>
<comment type="function">
    <text evidence="15">Plays a critical role in recombination and DNA repair. Helps process Holliday junction intermediates to mature products by catalyzing branch migration. Has replication fork regression activity, unwinds stalled or blocked replication forks to make a HJ that can be resolved. Has a DNA unwinding activity characteristic of a DNA helicase with 3'-5' polarity.</text>
</comment>
<keyword evidence="9 15" id="KW-0233">DNA recombination</keyword>
<comment type="caution">
    <text evidence="18">The sequence shown here is derived from an EMBL/GenBank/DDBJ whole genome shotgun (WGS) entry which is preliminary data.</text>
</comment>
<evidence type="ECO:0000256" key="9">
    <source>
        <dbReference type="ARBA" id="ARBA00023172"/>
    </source>
</evidence>
<dbReference type="AlphaFoldDB" id="A0AA37SDE5"/>
<dbReference type="Pfam" id="PF00270">
    <property type="entry name" value="DEAD"/>
    <property type="match status" value="1"/>
</dbReference>
<keyword evidence="8" id="KW-0238">DNA-binding</keyword>
<dbReference type="InterPro" id="IPR033454">
    <property type="entry name" value="RecG_wedge"/>
</dbReference>
<proteinExistence type="inferred from homology"/>
<evidence type="ECO:0000259" key="16">
    <source>
        <dbReference type="PROSITE" id="PS51192"/>
    </source>
</evidence>
<dbReference type="Gene3D" id="3.40.50.300">
    <property type="entry name" value="P-loop containing nucleotide triphosphate hydrolases"/>
    <property type="match status" value="2"/>
</dbReference>
<dbReference type="GO" id="GO:0016787">
    <property type="term" value="F:hydrolase activity"/>
    <property type="evidence" value="ECO:0007669"/>
    <property type="project" value="UniProtKB-KW"/>
</dbReference>
<keyword evidence="10 15" id="KW-0234">DNA repair</keyword>
<accession>A0AA37SDE5</accession>